<dbReference type="Proteomes" id="UP000019275">
    <property type="component" value="Unassembled WGS sequence"/>
</dbReference>
<dbReference type="PANTHER" id="PTHR42852:SF17">
    <property type="entry name" value="THIOREDOXIN-LIKE PROTEIN HI_1115"/>
    <property type="match status" value="1"/>
</dbReference>
<organism evidence="6 7">
    <name type="scientific">Cellulophaga geojensis KL-A</name>
    <dbReference type="NCBI Taxonomy" id="1328323"/>
    <lineage>
        <taxon>Bacteria</taxon>
        <taxon>Pseudomonadati</taxon>
        <taxon>Bacteroidota</taxon>
        <taxon>Flavobacteriia</taxon>
        <taxon>Flavobacteriales</taxon>
        <taxon>Flavobacteriaceae</taxon>
        <taxon>Cellulophaga</taxon>
    </lineage>
</organism>
<evidence type="ECO:0000256" key="2">
    <source>
        <dbReference type="ARBA" id="ARBA00022748"/>
    </source>
</evidence>
<keyword evidence="7" id="KW-1185">Reference proteome</keyword>
<dbReference type="Pfam" id="PF08534">
    <property type="entry name" value="Redoxin"/>
    <property type="match status" value="1"/>
</dbReference>
<evidence type="ECO:0000313" key="7">
    <source>
        <dbReference type="Proteomes" id="UP000019275"/>
    </source>
</evidence>
<proteinExistence type="predicted"/>
<gene>
    <name evidence="6" type="ORF">KLA_14073</name>
</gene>
<dbReference type="SUPFAM" id="SSF52833">
    <property type="entry name" value="Thioredoxin-like"/>
    <property type="match status" value="1"/>
</dbReference>
<feature type="chain" id="PRO_5045666129" evidence="4">
    <location>
        <begin position="30"/>
        <end position="276"/>
    </location>
</feature>
<protein>
    <submittedName>
        <fullName evidence="6">Redoxin domain-containing protein</fullName>
    </submittedName>
</protein>
<dbReference type="Gene3D" id="3.40.30.10">
    <property type="entry name" value="Glutaredoxin"/>
    <property type="match status" value="1"/>
</dbReference>
<name>A0ABN0RL13_9FLAO</name>
<dbReference type="PROSITE" id="PS51352">
    <property type="entry name" value="THIOREDOXIN_2"/>
    <property type="match status" value="1"/>
</dbReference>
<evidence type="ECO:0000259" key="5">
    <source>
        <dbReference type="PROSITE" id="PS51352"/>
    </source>
</evidence>
<dbReference type="InterPro" id="IPR050553">
    <property type="entry name" value="Thioredoxin_ResA/DsbE_sf"/>
</dbReference>
<dbReference type="InterPro" id="IPR017937">
    <property type="entry name" value="Thioredoxin_CS"/>
</dbReference>
<dbReference type="InterPro" id="IPR036249">
    <property type="entry name" value="Thioredoxin-like_sf"/>
</dbReference>
<reference evidence="6 7" key="1">
    <citation type="journal article" date="2014" name="Genome Announc.">
        <title>Draft Genome Sequence of the Carrageenan-Degrading Bacterium Cellulophaga sp. Strain KL-A, Isolated from Decaying Marine Algae.</title>
        <authorList>
            <person name="Shan D."/>
            <person name="Ying J."/>
            <person name="Li X."/>
            <person name="Gao Z."/>
            <person name="Wei G."/>
            <person name="Shao Z."/>
        </authorList>
    </citation>
    <scope>NUCLEOTIDE SEQUENCE [LARGE SCALE GENOMIC DNA]</scope>
    <source>
        <strain evidence="6 7">KL-A</strain>
    </source>
</reference>
<evidence type="ECO:0000256" key="3">
    <source>
        <dbReference type="ARBA" id="ARBA00023284"/>
    </source>
</evidence>
<feature type="domain" description="Thioredoxin" evidence="5">
    <location>
        <begin position="132"/>
        <end position="276"/>
    </location>
</feature>
<dbReference type="InterPro" id="IPR013740">
    <property type="entry name" value="Redoxin"/>
</dbReference>
<evidence type="ECO:0000313" key="6">
    <source>
        <dbReference type="EMBL" id="EWH12518.1"/>
    </source>
</evidence>
<dbReference type="RefSeq" id="WP_051456117.1">
    <property type="nucleotide sequence ID" value="NZ_ARZX01000021.1"/>
</dbReference>
<dbReference type="PANTHER" id="PTHR42852">
    <property type="entry name" value="THIOL:DISULFIDE INTERCHANGE PROTEIN DSBE"/>
    <property type="match status" value="1"/>
</dbReference>
<keyword evidence="4" id="KW-0732">Signal</keyword>
<keyword evidence="2" id="KW-0201">Cytochrome c-type biogenesis</keyword>
<dbReference type="InterPro" id="IPR013766">
    <property type="entry name" value="Thioredoxin_domain"/>
</dbReference>
<evidence type="ECO:0000256" key="1">
    <source>
        <dbReference type="ARBA" id="ARBA00004196"/>
    </source>
</evidence>
<evidence type="ECO:0000256" key="4">
    <source>
        <dbReference type="SAM" id="SignalP"/>
    </source>
</evidence>
<accession>A0ABN0RL13</accession>
<dbReference type="CDD" id="cd02966">
    <property type="entry name" value="TlpA_like_family"/>
    <property type="match status" value="1"/>
</dbReference>
<dbReference type="EMBL" id="ARZX01000021">
    <property type="protein sequence ID" value="EWH12518.1"/>
    <property type="molecule type" value="Genomic_DNA"/>
</dbReference>
<comment type="caution">
    <text evidence="6">The sequence shown here is derived from an EMBL/GenBank/DDBJ whole genome shotgun (WGS) entry which is preliminary data.</text>
</comment>
<comment type="subcellular location">
    <subcellularLocation>
        <location evidence="1">Cell envelope</location>
    </subcellularLocation>
</comment>
<keyword evidence="3" id="KW-0676">Redox-active center</keyword>
<feature type="signal peptide" evidence="4">
    <location>
        <begin position="1"/>
        <end position="29"/>
    </location>
</feature>
<sequence>MKKICNIVQKYTCVSVLFLCLGSTFNTIAQDKKIAKPKMIFIVEGKEVTEEYLLVLQKENKIKAMHNGVSKKEKKAIVKRFKERLDNNFVMKIETFSDEEILANKKKQLVKSKSKRKEVKVAKKEAVSASKIKVGDTIAAFALEDINGDVLKREDLKGKVVLLNFWATWCVPCLREFYEIPEVILEPNTGKNFVFIPVSVGENRSTVVKKMTELKDRGVDFNVYLDPKNEFYSGYRKQGIPLNYIIDKNGVVVYISVGYNEKNLNKLAAKIKQLVN</sequence>
<dbReference type="PROSITE" id="PS00194">
    <property type="entry name" value="THIOREDOXIN_1"/>
    <property type="match status" value="1"/>
</dbReference>